<dbReference type="GO" id="GO:0016491">
    <property type="term" value="F:oxidoreductase activity"/>
    <property type="evidence" value="ECO:0007669"/>
    <property type="project" value="UniProtKB-KW"/>
</dbReference>
<proteinExistence type="predicted"/>
<sequence length="317" mass="33877">MRETFDVAIVGGGVIGMACAEALSRDGRHRIGLIERDELGRAASWAGGGMLTPLPPDHIPEAVRDLLAESLALYPQWCARLHAESGIDPEYWDCGARYRKDDGTQVDYPRMAQVRNPRLVKALAGTLRRRRGVTIFERTAARGWVLDGDTVIGVRTDDKEIACRQAVLAAGAWSAPLGADGVGPAKGQMLLLGPGEPVLTRLLIGEDVYLIPRRDGQILVGSTLEDAGFDTTPTAAARQSLLARAAQLWPAVHARRVVAHWAGLRPRPAGEGPLLGPHPRLSGLLLATGHFRIGLTLAPGTAARVAHALSPENAVQI</sequence>
<dbReference type="Gene3D" id="3.50.50.60">
    <property type="entry name" value="FAD/NAD(P)-binding domain"/>
    <property type="match status" value="2"/>
</dbReference>
<dbReference type="PANTHER" id="PTHR13847">
    <property type="entry name" value="SARCOSINE DEHYDROGENASE-RELATED"/>
    <property type="match status" value="1"/>
</dbReference>
<dbReference type="Gene3D" id="3.30.9.10">
    <property type="entry name" value="D-Amino Acid Oxidase, subunit A, domain 2"/>
    <property type="match status" value="1"/>
</dbReference>
<keyword evidence="4" id="KW-1185">Reference proteome</keyword>
<accession>A0A969WA50</accession>
<dbReference type="PROSITE" id="PS51257">
    <property type="entry name" value="PROKAR_LIPOPROTEIN"/>
    <property type="match status" value="1"/>
</dbReference>
<organism evidence="3 4">
    <name type="scientific">Solimonas marina</name>
    <dbReference type="NCBI Taxonomy" id="2714601"/>
    <lineage>
        <taxon>Bacteria</taxon>
        <taxon>Pseudomonadati</taxon>
        <taxon>Pseudomonadota</taxon>
        <taxon>Gammaproteobacteria</taxon>
        <taxon>Nevskiales</taxon>
        <taxon>Nevskiaceae</taxon>
        <taxon>Solimonas</taxon>
    </lineage>
</organism>
<protein>
    <submittedName>
        <fullName evidence="3">FAD-dependent oxidoreductase</fullName>
    </submittedName>
</protein>
<comment type="caution">
    <text evidence="3">The sequence shown here is derived from an EMBL/GenBank/DDBJ whole genome shotgun (WGS) entry which is preliminary data.</text>
</comment>
<feature type="domain" description="FAD dependent oxidoreductase" evidence="2">
    <location>
        <begin position="108"/>
        <end position="307"/>
    </location>
</feature>
<evidence type="ECO:0000313" key="3">
    <source>
        <dbReference type="EMBL" id="NKF23172.1"/>
    </source>
</evidence>
<dbReference type="Pfam" id="PF01266">
    <property type="entry name" value="DAO"/>
    <property type="match status" value="2"/>
</dbReference>
<dbReference type="RefSeq" id="WP_168148490.1">
    <property type="nucleotide sequence ID" value="NZ_JAAVXB010000006.1"/>
</dbReference>
<gene>
    <name evidence="3" type="ORF">G7Y82_12670</name>
</gene>
<dbReference type="EMBL" id="JAAVXB010000006">
    <property type="protein sequence ID" value="NKF23172.1"/>
    <property type="molecule type" value="Genomic_DNA"/>
</dbReference>
<keyword evidence="1" id="KW-0560">Oxidoreductase</keyword>
<evidence type="ECO:0000313" key="4">
    <source>
        <dbReference type="Proteomes" id="UP000653472"/>
    </source>
</evidence>
<dbReference type="GO" id="GO:0005737">
    <property type="term" value="C:cytoplasm"/>
    <property type="evidence" value="ECO:0007669"/>
    <property type="project" value="TreeGrafter"/>
</dbReference>
<feature type="domain" description="FAD dependent oxidoreductase" evidence="2">
    <location>
        <begin position="6"/>
        <end position="96"/>
    </location>
</feature>
<dbReference type="InterPro" id="IPR006076">
    <property type="entry name" value="FAD-dep_OxRdtase"/>
</dbReference>
<dbReference type="SUPFAM" id="SSF51905">
    <property type="entry name" value="FAD/NAD(P)-binding domain"/>
    <property type="match status" value="1"/>
</dbReference>
<dbReference type="AlphaFoldDB" id="A0A969WA50"/>
<dbReference type="InterPro" id="IPR036188">
    <property type="entry name" value="FAD/NAD-bd_sf"/>
</dbReference>
<dbReference type="PANTHER" id="PTHR13847:SF289">
    <property type="entry name" value="GLYCINE OXIDASE"/>
    <property type="match status" value="1"/>
</dbReference>
<evidence type="ECO:0000256" key="1">
    <source>
        <dbReference type="ARBA" id="ARBA00023002"/>
    </source>
</evidence>
<dbReference type="Proteomes" id="UP000653472">
    <property type="component" value="Unassembled WGS sequence"/>
</dbReference>
<reference evidence="3" key="1">
    <citation type="submission" date="2020-03" db="EMBL/GenBank/DDBJ databases">
        <title>Solimonas marina sp. nov., isolated from deep seawater of the Pacific Ocean.</title>
        <authorList>
            <person name="Liu X."/>
            <person name="Lai Q."/>
            <person name="Sun F."/>
            <person name="Gai Y."/>
            <person name="Li G."/>
            <person name="Shao Z."/>
        </authorList>
    </citation>
    <scope>NUCLEOTIDE SEQUENCE</scope>
    <source>
        <strain evidence="3">C16B3</strain>
    </source>
</reference>
<name>A0A969WA50_9GAMM</name>
<evidence type="ECO:0000259" key="2">
    <source>
        <dbReference type="Pfam" id="PF01266"/>
    </source>
</evidence>